<sequence length="150" mass="17444">MPTQMMHLEVDDQFKISFQFKNFTSNNQKPALPAPTTFLDFGHGSPKKNFRQSFSLLILTCFVDSSNILTLVACRNCEISYKTSNTNIKKILTFVLNVKTRPWNLTLTFDDSDFKLDECYMMQHLKLQILSKGNLGRLEWRPSPFFQPHD</sequence>
<name>A0A3M7RCY9_BRAPC</name>
<reference evidence="1 2" key="1">
    <citation type="journal article" date="2018" name="Sci. Rep.">
        <title>Genomic signatures of local adaptation to the degree of environmental predictability in rotifers.</title>
        <authorList>
            <person name="Franch-Gras L."/>
            <person name="Hahn C."/>
            <person name="Garcia-Roger E.M."/>
            <person name="Carmona M.J."/>
            <person name="Serra M."/>
            <person name="Gomez A."/>
        </authorList>
    </citation>
    <scope>NUCLEOTIDE SEQUENCE [LARGE SCALE GENOMIC DNA]</scope>
    <source>
        <strain evidence="1">HYR1</strain>
    </source>
</reference>
<proteinExistence type="predicted"/>
<dbReference type="Proteomes" id="UP000276133">
    <property type="component" value="Unassembled WGS sequence"/>
</dbReference>
<comment type="caution">
    <text evidence="1">The sequence shown here is derived from an EMBL/GenBank/DDBJ whole genome shotgun (WGS) entry which is preliminary data.</text>
</comment>
<gene>
    <name evidence="1" type="ORF">BpHYR1_006081</name>
</gene>
<dbReference type="EMBL" id="REGN01003664">
    <property type="protein sequence ID" value="RNA21433.1"/>
    <property type="molecule type" value="Genomic_DNA"/>
</dbReference>
<protein>
    <submittedName>
        <fullName evidence="1">Uncharacterized protein</fullName>
    </submittedName>
</protein>
<dbReference type="AlphaFoldDB" id="A0A3M7RCY9"/>
<keyword evidence="2" id="KW-1185">Reference proteome</keyword>
<organism evidence="1 2">
    <name type="scientific">Brachionus plicatilis</name>
    <name type="common">Marine rotifer</name>
    <name type="synonym">Brachionus muelleri</name>
    <dbReference type="NCBI Taxonomy" id="10195"/>
    <lineage>
        <taxon>Eukaryota</taxon>
        <taxon>Metazoa</taxon>
        <taxon>Spiralia</taxon>
        <taxon>Gnathifera</taxon>
        <taxon>Rotifera</taxon>
        <taxon>Eurotatoria</taxon>
        <taxon>Monogononta</taxon>
        <taxon>Pseudotrocha</taxon>
        <taxon>Ploima</taxon>
        <taxon>Brachionidae</taxon>
        <taxon>Brachionus</taxon>
    </lineage>
</organism>
<accession>A0A3M7RCY9</accession>
<evidence type="ECO:0000313" key="2">
    <source>
        <dbReference type="Proteomes" id="UP000276133"/>
    </source>
</evidence>
<evidence type="ECO:0000313" key="1">
    <source>
        <dbReference type="EMBL" id="RNA21433.1"/>
    </source>
</evidence>